<dbReference type="Proteomes" id="UP000005444">
    <property type="component" value="Chromosome"/>
</dbReference>
<proteinExistence type="predicted"/>
<dbReference type="Pfam" id="PF01636">
    <property type="entry name" value="APH"/>
    <property type="match status" value="1"/>
</dbReference>
<protein>
    <submittedName>
        <fullName evidence="2">Phosphotransferase enzyme family protein</fullName>
    </submittedName>
</protein>
<dbReference type="STRING" id="701521.PECL_294"/>
<dbReference type="KEGG" id="pce:PECL_294"/>
<dbReference type="PATRIC" id="fig|701521.8.peg.274"/>
<gene>
    <name evidence="2" type="ordered locus">PECL_294</name>
</gene>
<reference evidence="2 3" key="1">
    <citation type="journal article" date="2012" name="J. Bacteriol.">
        <title>Complete Genome Sequence of the Beer Spoilage Organism Pediococcus claussenii ATCC BAA-344T.</title>
        <authorList>
            <person name="Pittet V."/>
            <person name="Abegunde T."/>
            <person name="Marfleet T."/>
            <person name="Haakensen M."/>
            <person name="Morrow K."/>
            <person name="Jayaprakash T."/>
            <person name="Schroeder K."/>
            <person name="Trost B."/>
            <person name="Byrns S."/>
            <person name="Bergsveinson J."/>
            <person name="Kusalik A."/>
            <person name="Ziola B."/>
        </authorList>
    </citation>
    <scope>NUCLEOTIDE SEQUENCE [LARGE SCALE GENOMIC DNA]</scope>
    <source>
        <strain evidence="2 3">ATCC BAA-344</strain>
    </source>
</reference>
<dbReference type="InterPro" id="IPR011009">
    <property type="entry name" value="Kinase-like_dom_sf"/>
</dbReference>
<keyword evidence="3" id="KW-1185">Reference proteome</keyword>
<evidence type="ECO:0000313" key="2">
    <source>
        <dbReference type="EMBL" id="AEV94606.1"/>
    </source>
</evidence>
<dbReference type="Gene3D" id="3.90.1200.10">
    <property type="match status" value="1"/>
</dbReference>
<feature type="domain" description="Aminoglycoside phosphotransferase" evidence="1">
    <location>
        <begin position="31"/>
        <end position="203"/>
    </location>
</feature>
<dbReference type="InterPro" id="IPR002575">
    <property type="entry name" value="Aminoglycoside_PTrfase"/>
</dbReference>
<name>G8PAP7_PEDCP</name>
<dbReference type="HOGENOM" id="CLU_949443_0_0_9"/>
<dbReference type="AlphaFoldDB" id="G8PAP7"/>
<dbReference type="GO" id="GO:0016740">
    <property type="term" value="F:transferase activity"/>
    <property type="evidence" value="ECO:0007669"/>
    <property type="project" value="UniProtKB-KW"/>
</dbReference>
<evidence type="ECO:0000259" key="1">
    <source>
        <dbReference type="Pfam" id="PF01636"/>
    </source>
</evidence>
<accession>G8PAP7</accession>
<dbReference type="eggNOG" id="COG2334">
    <property type="taxonomic scope" value="Bacteria"/>
</dbReference>
<dbReference type="SUPFAM" id="SSF56112">
    <property type="entry name" value="Protein kinase-like (PK-like)"/>
    <property type="match status" value="1"/>
</dbReference>
<dbReference type="RefSeq" id="WP_014214804.1">
    <property type="nucleotide sequence ID" value="NC_016605.1"/>
</dbReference>
<organism evidence="2 3">
    <name type="scientific">Pediococcus claussenii (strain ATCC BAA-344 / DSM 14800 / JCM 18046 / KCTC 3811 / LMG 21948 / P06)</name>
    <dbReference type="NCBI Taxonomy" id="701521"/>
    <lineage>
        <taxon>Bacteria</taxon>
        <taxon>Bacillati</taxon>
        <taxon>Bacillota</taxon>
        <taxon>Bacilli</taxon>
        <taxon>Lactobacillales</taxon>
        <taxon>Lactobacillaceae</taxon>
        <taxon>Pediococcus</taxon>
    </lineage>
</organism>
<sequence length="280" mass="32451">MNDKLSLVLEITNIHPQKVIHFSDNFAEDAFGIQLGDSEWYFVKIFNSGKNYRRERIVTESFEEAGPVLYAGKLHADRYFMIRPLIVGTPLQSSGIDEKTSYELGYMLGKFHTISMPKNKIVEQSVDSIFYRWFENSQQFFTQAINDRLIQKFDASFTKYKNDSLAITHMDFRIGNVIKNINGLHLIDFGSAKYTDNFFDFVKIRKELKTLSLKNWVAFSHGYNKVIDIDLINPEVQKKIDFFQFAHGIGGLSFSSRNVEENSQFIKQNKKTVLAFLDES</sequence>
<dbReference type="EMBL" id="CP003137">
    <property type="protein sequence ID" value="AEV94606.1"/>
    <property type="molecule type" value="Genomic_DNA"/>
</dbReference>
<evidence type="ECO:0000313" key="3">
    <source>
        <dbReference type="Proteomes" id="UP000005444"/>
    </source>
</evidence>